<comment type="caution">
    <text evidence="16">The sequence shown here is derived from an EMBL/GenBank/DDBJ whole genome shotgun (WGS) entry which is preliminary data.</text>
</comment>
<organism evidence="16 17">
    <name type="scientific">Candidatus Azambacteria bacterium GW2011_GWE2_46_45</name>
    <dbReference type="NCBI Taxonomy" id="1618625"/>
    <lineage>
        <taxon>Bacteria</taxon>
        <taxon>Candidatus Azamiibacteriota</taxon>
    </lineage>
</organism>
<name>A0A0G1Q1R7_9BACT</name>
<feature type="binding site" evidence="13">
    <location>
        <position position="294"/>
    </location>
    <ligand>
        <name>substrate</name>
    </ligand>
</feature>
<evidence type="ECO:0000256" key="15">
    <source>
        <dbReference type="SAM" id="Phobius"/>
    </source>
</evidence>
<dbReference type="PATRIC" id="fig|1618625.3.peg.600"/>
<sequence>MTIIMRKTFLTIFISFAFFSFFVLDANACELESSLGAGDSSSASETFGEKFWTFSPFGMMAGGSPPFGPAGWSGQGLPGQDGSLSVDLYSQYPSMHYGNIFFGWIFMLVWWVLIITAIVVFIKWLIWQFGEKKEGLAAKQAMDILKERYALGEIDKIRFFKIPCLNKGFLIFTKVVILITMLTIKSADVKNKKVLLRVDFNVVLVKKGGTTRIADDFRIRAALPTIKHLLKNKAKIIIASHLGDGKESLRPVSRRLEKLLKKKVRFVGECVGKKVENKAEKMKNGQILFLENLRRHPEEKKNDLEFAEKLAHLAQIYVNDAFGVCHRPHASVVGITKFLPSYAGLLLEKETNVLEQATTSPDRPLAVIVGGAKISTKIKLIERFLNLADDVILGGALANTVLKAKGLSVGKSFVEEEMIEPLKKVEITSPKLHLPVDVIVSSSESGERPVRVCGVGGVKNGEKIFDIGPDSLVLFDKIIHNAKTIIWNGPIGLFEVEQFARGSYFIAQSVAASSAYSIVGGGETIAVLGKLNLTDKFNHVSTGGGALLEFLSGNKLPGLESLGYYTNN</sequence>
<comment type="subcellular location">
    <subcellularLocation>
        <location evidence="13">Cytoplasm</location>
    </subcellularLocation>
</comment>
<feature type="transmembrane region" description="Helical" evidence="15">
    <location>
        <begin position="164"/>
        <end position="184"/>
    </location>
</feature>
<dbReference type="FunFam" id="3.40.50.1260:FF:000006">
    <property type="entry name" value="Phosphoglycerate kinase"/>
    <property type="match status" value="1"/>
</dbReference>
<evidence type="ECO:0000256" key="9">
    <source>
        <dbReference type="ARBA" id="ARBA00022741"/>
    </source>
</evidence>
<proteinExistence type="inferred from homology"/>
<accession>A0A0G1Q1R7</accession>
<dbReference type="GO" id="GO:0006096">
    <property type="term" value="P:glycolytic process"/>
    <property type="evidence" value="ECO:0007669"/>
    <property type="project" value="UniProtKB-UniRule"/>
</dbReference>
<dbReference type="GO" id="GO:0006094">
    <property type="term" value="P:gluconeogenesis"/>
    <property type="evidence" value="ECO:0007669"/>
    <property type="project" value="TreeGrafter"/>
</dbReference>
<evidence type="ECO:0000313" key="17">
    <source>
        <dbReference type="Proteomes" id="UP000034202"/>
    </source>
</evidence>
<evidence type="ECO:0000256" key="10">
    <source>
        <dbReference type="ARBA" id="ARBA00022777"/>
    </source>
</evidence>
<dbReference type="PANTHER" id="PTHR11406">
    <property type="entry name" value="PHOSPHOGLYCERATE KINASE"/>
    <property type="match status" value="1"/>
</dbReference>
<evidence type="ECO:0000256" key="8">
    <source>
        <dbReference type="ARBA" id="ARBA00022679"/>
    </source>
</evidence>
<evidence type="ECO:0000256" key="14">
    <source>
        <dbReference type="RuleBase" id="RU000532"/>
    </source>
</evidence>
<gene>
    <name evidence="13" type="primary">pgk</name>
    <name evidence="16" type="ORF">UX55_C0050G0003</name>
</gene>
<feature type="transmembrane region" description="Helical" evidence="15">
    <location>
        <begin position="101"/>
        <end position="126"/>
    </location>
</feature>
<dbReference type="Proteomes" id="UP000034202">
    <property type="component" value="Unassembled WGS sequence"/>
</dbReference>
<evidence type="ECO:0000256" key="12">
    <source>
        <dbReference type="ARBA" id="ARBA00023152"/>
    </source>
</evidence>
<dbReference type="GO" id="GO:0005829">
    <property type="term" value="C:cytosol"/>
    <property type="evidence" value="ECO:0007669"/>
    <property type="project" value="TreeGrafter"/>
</dbReference>
<feature type="binding site" evidence="13">
    <location>
        <begin position="521"/>
        <end position="524"/>
    </location>
    <ligand>
        <name>ATP</name>
        <dbReference type="ChEBI" id="CHEBI:30616"/>
    </ligand>
</feature>
<keyword evidence="15" id="KW-0812">Transmembrane</keyword>
<keyword evidence="11 13" id="KW-0067">ATP-binding</keyword>
<dbReference type="AlphaFoldDB" id="A0A0G1Q1R7"/>
<dbReference type="InterPro" id="IPR015824">
    <property type="entry name" value="Phosphoglycerate_kinase_N"/>
</dbReference>
<feature type="binding site" evidence="13">
    <location>
        <begin position="199"/>
        <end position="201"/>
    </location>
    <ligand>
        <name>substrate</name>
    </ligand>
</feature>
<dbReference type="GO" id="GO:0004618">
    <property type="term" value="F:phosphoglycerate kinase activity"/>
    <property type="evidence" value="ECO:0007669"/>
    <property type="project" value="UniProtKB-UniRule"/>
</dbReference>
<keyword evidence="15" id="KW-1133">Transmembrane helix</keyword>
<dbReference type="SUPFAM" id="SSF53748">
    <property type="entry name" value="Phosphoglycerate kinase"/>
    <property type="match status" value="1"/>
</dbReference>
<evidence type="ECO:0000256" key="13">
    <source>
        <dbReference type="HAMAP-Rule" id="MF_00145"/>
    </source>
</evidence>
<comment type="catalytic activity">
    <reaction evidence="1 13 14">
        <text>(2R)-3-phosphoglycerate + ATP = (2R)-3-phospho-glyceroyl phosphate + ADP</text>
        <dbReference type="Rhea" id="RHEA:14801"/>
        <dbReference type="ChEBI" id="CHEBI:30616"/>
        <dbReference type="ChEBI" id="CHEBI:57604"/>
        <dbReference type="ChEBI" id="CHEBI:58272"/>
        <dbReference type="ChEBI" id="CHEBI:456216"/>
        <dbReference type="EC" id="2.7.2.3"/>
    </reaction>
</comment>
<protein>
    <recommendedName>
        <fullName evidence="6 13">Phosphoglycerate kinase</fullName>
        <ecNumber evidence="5 13">2.7.2.3</ecNumber>
    </recommendedName>
</protein>
<evidence type="ECO:0000256" key="7">
    <source>
        <dbReference type="ARBA" id="ARBA00022490"/>
    </source>
</evidence>
<evidence type="ECO:0000256" key="6">
    <source>
        <dbReference type="ARBA" id="ARBA00016471"/>
    </source>
</evidence>
<dbReference type="EMBL" id="LCMQ01000050">
    <property type="protein sequence ID" value="KKU38949.1"/>
    <property type="molecule type" value="Genomic_DNA"/>
</dbReference>
<comment type="subunit">
    <text evidence="4 13">Monomer.</text>
</comment>
<evidence type="ECO:0000256" key="2">
    <source>
        <dbReference type="ARBA" id="ARBA00004838"/>
    </source>
</evidence>
<feature type="binding site" evidence="13">
    <location>
        <position position="377"/>
    </location>
    <ligand>
        <name>ATP</name>
        <dbReference type="ChEBI" id="CHEBI:30616"/>
    </ligand>
</feature>
<evidence type="ECO:0000256" key="3">
    <source>
        <dbReference type="ARBA" id="ARBA00008982"/>
    </source>
</evidence>
<dbReference type="InterPro" id="IPR036043">
    <property type="entry name" value="Phosphoglycerate_kinase_sf"/>
</dbReference>
<dbReference type="PANTHER" id="PTHR11406:SF23">
    <property type="entry name" value="PHOSPHOGLYCERATE KINASE 1, CHLOROPLASTIC-RELATED"/>
    <property type="match status" value="1"/>
</dbReference>
<dbReference type="InterPro" id="IPR001576">
    <property type="entry name" value="Phosphoglycerate_kinase"/>
</dbReference>
<feature type="binding site" evidence="13">
    <location>
        <position position="495"/>
    </location>
    <ligand>
        <name>ATP</name>
        <dbReference type="ChEBI" id="CHEBI:30616"/>
    </ligand>
</feature>
<reference evidence="16 17" key="1">
    <citation type="journal article" date="2015" name="Nature">
        <title>rRNA introns, odd ribosomes, and small enigmatic genomes across a large radiation of phyla.</title>
        <authorList>
            <person name="Brown C.T."/>
            <person name="Hug L.A."/>
            <person name="Thomas B.C."/>
            <person name="Sharon I."/>
            <person name="Castelle C.J."/>
            <person name="Singh A."/>
            <person name="Wilkins M.J."/>
            <person name="Williams K.H."/>
            <person name="Banfield J.F."/>
        </authorList>
    </citation>
    <scope>NUCLEOTIDE SEQUENCE [LARGE SCALE GENOMIC DNA]</scope>
</reference>
<evidence type="ECO:0000313" key="16">
    <source>
        <dbReference type="EMBL" id="KKU38949.1"/>
    </source>
</evidence>
<dbReference type="EC" id="2.7.2.3" evidence="5 13"/>
<feature type="binding site" evidence="13">
    <location>
        <begin position="241"/>
        <end position="244"/>
    </location>
    <ligand>
        <name>substrate</name>
    </ligand>
</feature>
<feature type="binding site" evidence="13">
    <location>
        <position position="218"/>
    </location>
    <ligand>
        <name>substrate</name>
    </ligand>
</feature>
<evidence type="ECO:0000256" key="11">
    <source>
        <dbReference type="ARBA" id="ARBA00022840"/>
    </source>
</evidence>
<dbReference type="Pfam" id="PF00162">
    <property type="entry name" value="PGK"/>
    <property type="match status" value="1"/>
</dbReference>
<evidence type="ECO:0000256" key="5">
    <source>
        <dbReference type="ARBA" id="ARBA00013061"/>
    </source>
</evidence>
<comment type="pathway">
    <text evidence="2 13">Carbohydrate degradation; glycolysis; pyruvate from D-glyceraldehyde 3-phosphate: step 2/5.</text>
</comment>
<keyword evidence="9 13" id="KW-0547">Nucleotide-binding</keyword>
<evidence type="ECO:0000256" key="4">
    <source>
        <dbReference type="ARBA" id="ARBA00011245"/>
    </source>
</evidence>
<dbReference type="GO" id="GO:0043531">
    <property type="term" value="F:ADP binding"/>
    <property type="evidence" value="ECO:0007669"/>
    <property type="project" value="TreeGrafter"/>
</dbReference>
<keyword evidence="12 13" id="KW-0324">Glycolysis</keyword>
<dbReference type="FunFam" id="3.40.50.1260:FF:000031">
    <property type="entry name" value="Phosphoglycerate kinase 1"/>
    <property type="match status" value="1"/>
</dbReference>
<dbReference type="Gene3D" id="3.40.50.1260">
    <property type="entry name" value="Phosphoglycerate kinase, N-terminal domain"/>
    <property type="match status" value="2"/>
</dbReference>
<comment type="caution">
    <text evidence="13">Lacks conserved residue(s) required for the propagation of feature annotation.</text>
</comment>
<dbReference type="UniPathway" id="UPA00109">
    <property type="reaction ID" value="UER00185"/>
</dbReference>
<keyword evidence="15" id="KW-0472">Membrane</keyword>
<feature type="binding site" evidence="13">
    <location>
        <position position="327"/>
    </location>
    <ligand>
        <name>substrate</name>
    </ligand>
</feature>
<comment type="similarity">
    <text evidence="3 13 14">Belongs to the phosphoglycerate kinase family.</text>
</comment>
<dbReference type="HAMAP" id="MF_00145">
    <property type="entry name" value="Phosphoglyc_kinase"/>
    <property type="match status" value="1"/>
</dbReference>
<keyword evidence="8 13" id="KW-0808">Transferase</keyword>
<dbReference type="GO" id="GO:0005524">
    <property type="term" value="F:ATP binding"/>
    <property type="evidence" value="ECO:0007669"/>
    <property type="project" value="UniProtKB-KW"/>
</dbReference>
<keyword evidence="7 13" id="KW-0963">Cytoplasm</keyword>
<evidence type="ECO:0000256" key="1">
    <source>
        <dbReference type="ARBA" id="ARBA00000642"/>
    </source>
</evidence>
<keyword evidence="10 13" id="KW-0418">Kinase</keyword>
<dbReference type="PRINTS" id="PR00477">
    <property type="entry name" value="PHGLYCKINASE"/>
</dbReference>